<keyword evidence="2" id="KW-1185">Reference proteome</keyword>
<proteinExistence type="predicted"/>
<organism evidence="1 2">
    <name type="scientific">Violaceomyces palustris</name>
    <dbReference type="NCBI Taxonomy" id="1673888"/>
    <lineage>
        <taxon>Eukaryota</taxon>
        <taxon>Fungi</taxon>
        <taxon>Dikarya</taxon>
        <taxon>Basidiomycota</taxon>
        <taxon>Ustilaginomycotina</taxon>
        <taxon>Ustilaginomycetes</taxon>
        <taxon>Violaceomycetales</taxon>
        <taxon>Violaceomycetaceae</taxon>
        <taxon>Violaceomyces</taxon>
    </lineage>
</organism>
<gene>
    <name evidence="1" type="ORF">IE53DRAFT_388753</name>
</gene>
<dbReference type="EMBL" id="KZ820105">
    <property type="protein sequence ID" value="PWN49046.1"/>
    <property type="molecule type" value="Genomic_DNA"/>
</dbReference>
<evidence type="ECO:0000313" key="2">
    <source>
        <dbReference type="Proteomes" id="UP000245626"/>
    </source>
</evidence>
<accession>A0ACD0NTB7</accession>
<sequence>MSLFRPSSILSPFFPFGSSSDLDDFPSRRPASLLNAVQPWDFFQRESNFVAPRIDIHEEDQRYVLTAEVPGVKKEDIKVSIDAEHRRLTIEGQMKSEYTSGGEQQIPVEGGEGAEKVKSKEVAAKGEGRVGTPLISERVFGSFSRTFTMPIAANLADEKNVRARYDNGLLKLEIPKKTEALQRARQVTIEDVNE</sequence>
<dbReference type="Proteomes" id="UP000245626">
    <property type="component" value="Unassembled WGS sequence"/>
</dbReference>
<evidence type="ECO:0000313" key="1">
    <source>
        <dbReference type="EMBL" id="PWN49046.1"/>
    </source>
</evidence>
<reference evidence="1 2" key="1">
    <citation type="journal article" date="2018" name="Mol. Biol. Evol.">
        <title>Broad Genomic Sampling Reveals a Smut Pathogenic Ancestry of the Fungal Clade Ustilaginomycotina.</title>
        <authorList>
            <person name="Kijpornyongpan T."/>
            <person name="Mondo S.J."/>
            <person name="Barry K."/>
            <person name="Sandor L."/>
            <person name="Lee J."/>
            <person name="Lipzen A."/>
            <person name="Pangilinan J."/>
            <person name="LaButti K."/>
            <person name="Hainaut M."/>
            <person name="Henrissat B."/>
            <person name="Grigoriev I.V."/>
            <person name="Spatafora J.W."/>
            <person name="Aime M.C."/>
        </authorList>
    </citation>
    <scope>NUCLEOTIDE SEQUENCE [LARGE SCALE GENOMIC DNA]</scope>
    <source>
        <strain evidence="1 2">SA 807</strain>
    </source>
</reference>
<name>A0ACD0NTB7_9BASI</name>
<protein>
    <submittedName>
        <fullName evidence="1">HSP20-like chaperone</fullName>
    </submittedName>
</protein>